<sequence>MSPFNVFMHLVYAQVRCDMETDGGGWTVIHRRVSDSDFYKSWAEYKAGFGDEQNFWLGNENIFAQAQGVTDYELI</sequence>
<dbReference type="InterPro" id="IPR050373">
    <property type="entry name" value="Fibrinogen_C-term_domain"/>
</dbReference>
<keyword evidence="3" id="KW-1185">Reference proteome</keyword>
<dbReference type="InterPro" id="IPR002181">
    <property type="entry name" value="Fibrinogen_a/b/g_C_dom"/>
</dbReference>
<dbReference type="AlphaFoldDB" id="A0A9D4I3K6"/>
<proteinExistence type="predicted"/>
<feature type="domain" description="Fibrinogen C-terminal" evidence="1">
    <location>
        <begin position="1"/>
        <end position="75"/>
    </location>
</feature>
<evidence type="ECO:0000313" key="3">
    <source>
        <dbReference type="Proteomes" id="UP000828390"/>
    </source>
</evidence>
<evidence type="ECO:0000313" key="2">
    <source>
        <dbReference type="EMBL" id="KAH3742417.1"/>
    </source>
</evidence>
<dbReference type="InterPro" id="IPR036056">
    <property type="entry name" value="Fibrinogen-like_C"/>
</dbReference>
<dbReference type="Gene3D" id="3.90.215.10">
    <property type="entry name" value="Gamma Fibrinogen, chain A, domain 1"/>
    <property type="match status" value="1"/>
</dbReference>
<gene>
    <name evidence="2" type="ORF">DPMN_049160</name>
</gene>
<protein>
    <recommendedName>
        <fullName evidence="1">Fibrinogen C-terminal domain-containing protein</fullName>
    </recommendedName>
</protein>
<name>A0A9D4I3K6_DREPO</name>
<dbReference type="InterPro" id="IPR014716">
    <property type="entry name" value="Fibrinogen_a/b/g_C_1"/>
</dbReference>
<dbReference type="PANTHER" id="PTHR19143">
    <property type="entry name" value="FIBRINOGEN/TENASCIN/ANGIOPOEITIN"/>
    <property type="match status" value="1"/>
</dbReference>
<comment type="caution">
    <text evidence="2">The sequence shown here is derived from an EMBL/GenBank/DDBJ whole genome shotgun (WGS) entry which is preliminary data.</text>
</comment>
<dbReference type="GO" id="GO:0005615">
    <property type="term" value="C:extracellular space"/>
    <property type="evidence" value="ECO:0007669"/>
    <property type="project" value="TreeGrafter"/>
</dbReference>
<dbReference type="Proteomes" id="UP000828390">
    <property type="component" value="Unassembled WGS sequence"/>
</dbReference>
<dbReference type="EMBL" id="JAIWYP010000011">
    <property type="protein sequence ID" value="KAH3742417.1"/>
    <property type="molecule type" value="Genomic_DNA"/>
</dbReference>
<dbReference type="PROSITE" id="PS51406">
    <property type="entry name" value="FIBRINOGEN_C_2"/>
    <property type="match status" value="1"/>
</dbReference>
<organism evidence="2 3">
    <name type="scientific">Dreissena polymorpha</name>
    <name type="common">Zebra mussel</name>
    <name type="synonym">Mytilus polymorpha</name>
    <dbReference type="NCBI Taxonomy" id="45954"/>
    <lineage>
        <taxon>Eukaryota</taxon>
        <taxon>Metazoa</taxon>
        <taxon>Spiralia</taxon>
        <taxon>Lophotrochozoa</taxon>
        <taxon>Mollusca</taxon>
        <taxon>Bivalvia</taxon>
        <taxon>Autobranchia</taxon>
        <taxon>Heteroconchia</taxon>
        <taxon>Euheterodonta</taxon>
        <taxon>Imparidentia</taxon>
        <taxon>Neoheterodontei</taxon>
        <taxon>Myida</taxon>
        <taxon>Dreissenoidea</taxon>
        <taxon>Dreissenidae</taxon>
        <taxon>Dreissena</taxon>
    </lineage>
</organism>
<accession>A0A9D4I3K6</accession>
<evidence type="ECO:0000259" key="1">
    <source>
        <dbReference type="PROSITE" id="PS51406"/>
    </source>
</evidence>
<dbReference type="SUPFAM" id="SSF56496">
    <property type="entry name" value="Fibrinogen C-terminal domain-like"/>
    <property type="match status" value="1"/>
</dbReference>
<dbReference type="Pfam" id="PF00147">
    <property type="entry name" value="Fibrinogen_C"/>
    <property type="match status" value="1"/>
</dbReference>
<reference evidence="2" key="1">
    <citation type="journal article" date="2019" name="bioRxiv">
        <title>The Genome of the Zebra Mussel, Dreissena polymorpha: A Resource for Invasive Species Research.</title>
        <authorList>
            <person name="McCartney M.A."/>
            <person name="Auch B."/>
            <person name="Kono T."/>
            <person name="Mallez S."/>
            <person name="Zhang Y."/>
            <person name="Obille A."/>
            <person name="Becker A."/>
            <person name="Abrahante J.E."/>
            <person name="Garbe J."/>
            <person name="Badalamenti J.P."/>
            <person name="Herman A."/>
            <person name="Mangelson H."/>
            <person name="Liachko I."/>
            <person name="Sullivan S."/>
            <person name="Sone E.D."/>
            <person name="Koren S."/>
            <person name="Silverstein K.A.T."/>
            <person name="Beckman K.B."/>
            <person name="Gohl D.M."/>
        </authorList>
    </citation>
    <scope>NUCLEOTIDE SEQUENCE</scope>
    <source>
        <strain evidence="2">Duluth1</strain>
        <tissue evidence="2">Whole animal</tissue>
    </source>
</reference>
<reference evidence="2" key="2">
    <citation type="submission" date="2020-11" db="EMBL/GenBank/DDBJ databases">
        <authorList>
            <person name="McCartney M.A."/>
            <person name="Auch B."/>
            <person name="Kono T."/>
            <person name="Mallez S."/>
            <person name="Becker A."/>
            <person name="Gohl D.M."/>
            <person name="Silverstein K.A.T."/>
            <person name="Koren S."/>
            <person name="Bechman K.B."/>
            <person name="Herman A."/>
            <person name="Abrahante J.E."/>
            <person name="Garbe J."/>
        </authorList>
    </citation>
    <scope>NUCLEOTIDE SEQUENCE</scope>
    <source>
        <strain evidence="2">Duluth1</strain>
        <tissue evidence="2">Whole animal</tissue>
    </source>
</reference>